<dbReference type="GO" id="GO:0006086">
    <property type="term" value="P:pyruvate decarboxylation to acetyl-CoA"/>
    <property type="evidence" value="ECO:0007669"/>
    <property type="project" value="InterPro"/>
</dbReference>
<evidence type="ECO:0000256" key="2">
    <source>
        <dbReference type="SAM" id="MobiDB-lite"/>
    </source>
</evidence>
<accession>A0AAW0TFW1</accession>
<dbReference type="GO" id="GO:0045254">
    <property type="term" value="C:pyruvate dehydrogenase complex"/>
    <property type="evidence" value="ECO:0007669"/>
    <property type="project" value="InterPro"/>
</dbReference>
<name>A0AAW0TFW1_SCYPA</name>
<feature type="region of interest" description="Disordered" evidence="2">
    <location>
        <begin position="317"/>
        <end position="343"/>
    </location>
</feature>
<feature type="compositionally biased region" description="Polar residues" evidence="2">
    <location>
        <begin position="189"/>
        <end position="200"/>
    </location>
</feature>
<dbReference type="EMBL" id="JARAKH010000031">
    <property type="protein sequence ID" value="KAK8386382.1"/>
    <property type="molecule type" value="Genomic_DNA"/>
</dbReference>
<gene>
    <name evidence="4" type="ORF">O3P69_010806</name>
</gene>
<dbReference type="InterPro" id="IPR023213">
    <property type="entry name" value="CAT-like_dom_sf"/>
</dbReference>
<dbReference type="PANTHER" id="PTHR23151:SF90">
    <property type="entry name" value="DIHYDROLIPOYLLYSINE-RESIDUE ACETYLTRANSFERASE COMPONENT OF PYRUVATE DEHYDROGENASE COMPLEX, MITOCHONDRIAL-RELATED"/>
    <property type="match status" value="1"/>
</dbReference>
<proteinExistence type="inferred from homology"/>
<dbReference type="Gene3D" id="3.30.559.10">
    <property type="entry name" value="Chloramphenicol acetyltransferase-like domain"/>
    <property type="match status" value="1"/>
</dbReference>
<evidence type="ECO:0000313" key="5">
    <source>
        <dbReference type="Proteomes" id="UP001487740"/>
    </source>
</evidence>
<dbReference type="InterPro" id="IPR004167">
    <property type="entry name" value="PSBD"/>
</dbReference>
<comment type="similarity">
    <text evidence="1">Belongs to the 2-oxoacid dehydrogenase family.</text>
</comment>
<feature type="compositionally biased region" description="Polar residues" evidence="2">
    <location>
        <begin position="328"/>
        <end position="338"/>
    </location>
</feature>
<evidence type="ECO:0000313" key="4">
    <source>
        <dbReference type="EMBL" id="KAK8386382.1"/>
    </source>
</evidence>
<dbReference type="PROSITE" id="PS51826">
    <property type="entry name" value="PSBD"/>
    <property type="match status" value="1"/>
</dbReference>
<feature type="compositionally biased region" description="Basic and acidic residues" evidence="2">
    <location>
        <begin position="384"/>
        <end position="396"/>
    </location>
</feature>
<dbReference type="AlphaFoldDB" id="A0AAW0TFW1"/>
<dbReference type="SUPFAM" id="SSF52777">
    <property type="entry name" value="CoA-dependent acyltransferases"/>
    <property type="match status" value="1"/>
</dbReference>
<feature type="compositionally biased region" description="Basic and acidic residues" evidence="2">
    <location>
        <begin position="161"/>
        <end position="175"/>
    </location>
</feature>
<protein>
    <recommendedName>
        <fullName evidence="3">Peripheral subunit-binding (PSBD) domain-containing protein</fullName>
    </recommendedName>
</protein>
<feature type="compositionally biased region" description="Low complexity" evidence="2">
    <location>
        <begin position="373"/>
        <end position="383"/>
    </location>
</feature>
<feature type="region of interest" description="Disordered" evidence="2">
    <location>
        <begin position="441"/>
        <end position="478"/>
    </location>
</feature>
<feature type="region of interest" description="Disordered" evidence="2">
    <location>
        <begin position="154"/>
        <end position="201"/>
    </location>
</feature>
<feature type="region of interest" description="Disordered" evidence="2">
    <location>
        <begin position="373"/>
        <end position="400"/>
    </location>
</feature>
<dbReference type="Pfam" id="PF00198">
    <property type="entry name" value="2-oxoacid_dh"/>
    <property type="match status" value="1"/>
</dbReference>
<feature type="compositionally biased region" description="Basic residues" evidence="2">
    <location>
        <begin position="1"/>
        <end position="13"/>
    </location>
</feature>
<sequence length="754" mass="80618">MKKNNKPEKRKTTKNVQKLKTPPARSSSSSSGAADGEKSESRSKMAGLGGLHRAASHLSRHLARLRGFQAARHTQGHAALLHTTPALDAGIFGKDGDEDEGVSFMEDLLEALTDMGTHYTLEVKESIPVTPQLSPVHHRDTGLRSGELEVKEHSAGLAACDSEKGGDGSEKDYRMTHTPLTSRHDHSGASDQQPTVTAATTDEEDMVQLQKEELESIGKESHSPESLPVAPEHLDSLHEDHHLAGPTRIMPIEAASHYDPHPIDLNSDLTQIQREDLEIFATETTEATTNTSFDVIEEFYEASQEEIQNEDLLNECQEGEVEQGDAESLTTEGASSVPQVPDDTKDVKVGTVIALMVAEGEDWKNVEMPAIEGAAPTPTSATEEAPRKSAEAEAGHGHYGPSVRLLLEQYGLREGDVPHGGPHGILVKGDVLRLIKERNLTPKAPESVPPPEAPQPAAAAAAAAPSQPLPPPPAPVTVAGDGYRDVEVTNMRRTIAKRLTQSKSGIAHSYATMECCMDSLLELRKQYKADGVNVSVNDLIIKAVAVALTRCPEMNCVWQGDQLKTGGPVDVSVAVATPAGLITPIVRGADSRGLEDIAATVRDLATRAKANKLKLDEFQGGTFTISNLGMFGIREFSAIINPPQCGILAVGGSRLVPDESGEPVTLMASQLSYDRGAVDDLVAAEFLTILKSLLENPQSILLGSYVSQPHPSCCPPLSSALRPQVIDFVVTVQVNKGLCCEILSSLVVKMCGVS</sequence>
<dbReference type="InterPro" id="IPR036625">
    <property type="entry name" value="E3-bd_dom_sf"/>
</dbReference>
<dbReference type="SUPFAM" id="SSF47005">
    <property type="entry name" value="Peripheral subunit-binding domain of 2-oxo acid dehydrogenase complex"/>
    <property type="match status" value="1"/>
</dbReference>
<organism evidence="4 5">
    <name type="scientific">Scylla paramamosain</name>
    <name type="common">Mud crab</name>
    <dbReference type="NCBI Taxonomy" id="85552"/>
    <lineage>
        <taxon>Eukaryota</taxon>
        <taxon>Metazoa</taxon>
        <taxon>Ecdysozoa</taxon>
        <taxon>Arthropoda</taxon>
        <taxon>Crustacea</taxon>
        <taxon>Multicrustacea</taxon>
        <taxon>Malacostraca</taxon>
        <taxon>Eumalacostraca</taxon>
        <taxon>Eucarida</taxon>
        <taxon>Decapoda</taxon>
        <taxon>Pleocyemata</taxon>
        <taxon>Brachyura</taxon>
        <taxon>Eubrachyura</taxon>
        <taxon>Portunoidea</taxon>
        <taxon>Portunidae</taxon>
        <taxon>Portuninae</taxon>
        <taxon>Scylla</taxon>
    </lineage>
</organism>
<feature type="region of interest" description="Disordered" evidence="2">
    <location>
        <begin position="1"/>
        <end position="46"/>
    </location>
</feature>
<evidence type="ECO:0000259" key="3">
    <source>
        <dbReference type="PROSITE" id="PS51826"/>
    </source>
</evidence>
<dbReference type="InterPro" id="IPR045257">
    <property type="entry name" value="E2/Pdx1"/>
</dbReference>
<dbReference type="PANTHER" id="PTHR23151">
    <property type="entry name" value="DIHYDROLIPOAMIDE ACETYL/SUCCINYL-TRANSFERASE-RELATED"/>
    <property type="match status" value="1"/>
</dbReference>
<dbReference type="GO" id="GO:0005739">
    <property type="term" value="C:mitochondrion"/>
    <property type="evidence" value="ECO:0007669"/>
    <property type="project" value="TreeGrafter"/>
</dbReference>
<feature type="domain" description="Peripheral subunit-binding (PSBD)" evidence="3">
    <location>
        <begin position="398"/>
        <end position="435"/>
    </location>
</feature>
<dbReference type="InterPro" id="IPR001078">
    <property type="entry name" value="2-oxoacid_DH_actylTfrase"/>
</dbReference>
<reference evidence="4 5" key="1">
    <citation type="submission" date="2023-03" db="EMBL/GenBank/DDBJ databases">
        <title>High-quality genome of Scylla paramamosain provides insights in environmental adaptation.</title>
        <authorList>
            <person name="Zhang L."/>
        </authorList>
    </citation>
    <scope>NUCLEOTIDE SEQUENCE [LARGE SCALE GENOMIC DNA]</scope>
    <source>
        <strain evidence="4">LZ_2023a</strain>
        <tissue evidence="4">Muscle</tissue>
    </source>
</reference>
<evidence type="ECO:0000256" key="1">
    <source>
        <dbReference type="ARBA" id="ARBA00007317"/>
    </source>
</evidence>
<dbReference type="GO" id="GO:0016746">
    <property type="term" value="F:acyltransferase activity"/>
    <property type="evidence" value="ECO:0007669"/>
    <property type="project" value="InterPro"/>
</dbReference>
<feature type="compositionally biased region" description="Low complexity" evidence="2">
    <location>
        <begin position="455"/>
        <end position="466"/>
    </location>
</feature>
<dbReference type="Proteomes" id="UP001487740">
    <property type="component" value="Unassembled WGS sequence"/>
</dbReference>
<keyword evidence="5" id="KW-1185">Reference proteome</keyword>
<comment type="caution">
    <text evidence="4">The sequence shown here is derived from an EMBL/GenBank/DDBJ whole genome shotgun (WGS) entry which is preliminary data.</text>
</comment>